<accession>A0ABM9NGA7</accession>
<evidence type="ECO:0000313" key="14">
    <source>
        <dbReference type="EMBL" id="CAL1239645.1"/>
    </source>
</evidence>
<evidence type="ECO:0000256" key="13">
    <source>
        <dbReference type="SAM" id="Phobius"/>
    </source>
</evidence>
<dbReference type="InterPro" id="IPR014314">
    <property type="entry name" value="Succ_DH_cytb556"/>
</dbReference>
<dbReference type="InterPro" id="IPR018495">
    <property type="entry name" value="Succ_DH_cyt_bsu_CS"/>
</dbReference>
<evidence type="ECO:0000256" key="12">
    <source>
        <dbReference type="ARBA" id="ARBA00025912"/>
    </source>
</evidence>
<evidence type="ECO:0000256" key="8">
    <source>
        <dbReference type="ARBA" id="ARBA00022723"/>
    </source>
</evidence>
<evidence type="ECO:0000256" key="2">
    <source>
        <dbReference type="ARBA" id="ARBA00004050"/>
    </source>
</evidence>
<comment type="subcellular location">
    <subcellularLocation>
        <location evidence="3">Membrane</location>
        <topology evidence="3">Multi-pass membrane protein</topology>
    </subcellularLocation>
</comment>
<dbReference type="InterPro" id="IPR034804">
    <property type="entry name" value="SQR/QFR_C/D"/>
</dbReference>
<dbReference type="Gene3D" id="1.20.1300.10">
    <property type="entry name" value="Fumarate reductase/succinate dehydrogenase, transmembrane subunit"/>
    <property type="match status" value="1"/>
</dbReference>
<evidence type="ECO:0000256" key="10">
    <source>
        <dbReference type="ARBA" id="ARBA00023004"/>
    </source>
</evidence>
<evidence type="ECO:0000313" key="15">
    <source>
        <dbReference type="Proteomes" id="UP001497493"/>
    </source>
</evidence>
<dbReference type="PROSITE" id="PS01001">
    <property type="entry name" value="SDH_CYT_2"/>
    <property type="match status" value="1"/>
</dbReference>
<evidence type="ECO:0000256" key="6">
    <source>
        <dbReference type="ARBA" id="ARBA00022617"/>
    </source>
</evidence>
<keyword evidence="10" id="KW-0408">Iron</keyword>
<evidence type="ECO:0000256" key="4">
    <source>
        <dbReference type="ARBA" id="ARBA00007244"/>
    </source>
</evidence>
<feature type="transmembrane region" description="Helical" evidence="13">
    <location>
        <begin position="67"/>
        <end position="84"/>
    </location>
</feature>
<dbReference type="PANTHER" id="PTHR10978">
    <property type="entry name" value="SUCCINATE DEHYDROGENASE CYTOCHROME B560 SUBUNIT"/>
    <property type="match status" value="1"/>
</dbReference>
<feature type="transmembrane region" description="Helical" evidence="13">
    <location>
        <begin position="27"/>
        <end position="47"/>
    </location>
</feature>
<evidence type="ECO:0000256" key="9">
    <source>
        <dbReference type="ARBA" id="ARBA00022989"/>
    </source>
</evidence>
<keyword evidence="8" id="KW-0479">Metal-binding</keyword>
<comment type="similarity">
    <text evidence="4">Belongs to the cytochrome b560 family.</text>
</comment>
<organism evidence="14 15">
    <name type="scientific">Candidatus Methylocalor cossyra</name>
    <dbReference type="NCBI Taxonomy" id="3108543"/>
    <lineage>
        <taxon>Bacteria</taxon>
        <taxon>Pseudomonadati</taxon>
        <taxon>Pseudomonadota</taxon>
        <taxon>Gammaproteobacteria</taxon>
        <taxon>Methylococcales</taxon>
        <taxon>Methylococcaceae</taxon>
        <taxon>Candidatus Methylocalor</taxon>
    </lineage>
</organism>
<comment type="function">
    <text evidence="2">Membrane-anchoring subunit of succinate dehydrogenase (SDH).</text>
</comment>
<comment type="cofactor">
    <cofactor evidence="1">
        <name>heme</name>
        <dbReference type="ChEBI" id="CHEBI:30413"/>
    </cofactor>
</comment>
<dbReference type="PIRSF" id="PIRSF000178">
    <property type="entry name" value="SDH_cyt_b560"/>
    <property type="match status" value="1"/>
</dbReference>
<dbReference type="SUPFAM" id="SSF81343">
    <property type="entry name" value="Fumarate reductase respiratory complex transmembrane subunits"/>
    <property type="match status" value="1"/>
</dbReference>
<evidence type="ECO:0000256" key="1">
    <source>
        <dbReference type="ARBA" id="ARBA00001971"/>
    </source>
</evidence>
<protein>
    <recommendedName>
        <fullName evidence="5">Succinate dehydrogenase cytochrome b556 subunit</fullName>
    </recommendedName>
</protein>
<dbReference type="CDD" id="cd03499">
    <property type="entry name" value="SQR_TypeC_SdhC"/>
    <property type="match status" value="1"/>
</dbReference>
<keyword evidence="7 13" id="KW-0812">Transmembrane</keyword>
<evidence type="ECO:0000256" key="3">
    <source>
        <dbReference type="ARBA" id="ARBA00004141"/>
    </source>
</evidence>
<dbReference type="RefSeq" id="WP_348759188.1">
    <property type="nucleotide sequence ID" value="NZ_OZ026884.1"/>
</dbReference>
<keyword evidence="6" id="KW-0349">Heme</keyword>
<dbReference type="PANTHER" id="PTHR10978:SF5">
    <property type="entry name" value="SUCCINATE DEHYDROGENASE CYTOCHROME B560 SUBUNIT, MITOCHONDRIAL"/>
    <property type="match status" value="1"/>
</dbReference>
<dbReference type="EMBL" id="OZ026884">
    <property type="protein sequence ID" value="CAL1239645.1"/>
    <property type="molecule type" value="Genomic_DNA"/>
</dbReference>
<name>A0ABM9NGA7_9GAMM</name>
<keyword evidence="15" id="KW-1185">Reference proteome</keyword>
<gene>
    <name evidence="14" type="primary">sdhC</name>
    <name evidence="14" type="ORF">MECH1_V1_0869</name>
</gene>
<comment type="subunit">
    <text evidence="12">Part of an enzyme complex containing four subunits: a flavoprotein, an iron-sulfur protein, plus two membrane-anchoring proteins, SdhC and SdhD. The complex can form homotrimers.</text>
</comment>
<evidence type="ECO:0000256" key="5">
    <source>
        <dbReference type="ARBA" id="ARBA00020076"/>
    </source>
</evidence>
<dbReference type="Proteomes" id="UP001497493">
    <property type="component" value="Chromosome"/>
</dbReference>
<reference evidence="14 15" key="1">
    <citation type="submission" date="2024-04" db="EMBL/GenBank/DDBJ databases">
        <authorList>
            <person name="Cremers G."/>
        </authorList>
    </citation>
    <scope>NUCLEOTIDE SEQUENCE [LARGE SCALE GENOMIC DNA]</scope>
    <source>
        <strain evidence="14">MeCH1-AG</strain>
    </source>
</reference>
<dbReference type="Pfam" id="PF01127">
    <property type="entry name" value="Sdh_cyt"/>
    <property type="match status" value="1"/>
</dbReference>
<evidence type="ECO:0000256" key="7">
    <source>
        <dbReference type="ARBA" id="ARBA00022692"/>
    </source>
</evidence>
<keyword evidence="9 13" id="KW-1133">Transmembrane helix</keyword>
<keyword evidence="11 13" id="KW-0472">Membrane</keyword>
<feature type="transmembrane region" description="Helical" evidence="13">
    <location>
        <begin position="105"/>
        <end position="124"/>
    </location>
</feature>
<proteinExistence type="inferred from homology"/>
<evidence type="ECO:0000256" key="11">
    <source>
        <dbReference type="ARBA" id="ARBA00023136"/>
    </source>
</evidence>
<dbReference type="PROSITE" id="PS01000">
    <property type="entry name" value="SDH_CYT_1"/>
    <property type="match status" value="1"/>
</dbReference>
<dbReference type="NCBIfam" id="TIGR02970">
    <property type="entry name" value="succ_dehyd_cytB"/>
    <property type="match status" value="1"/>
</dbReference>
<dbReference type="InterPro" id="IPR000701">
    <property type="entry name" value="SuccDH_FuR_B_TM-su"/>
</dbReference>
<sequence length="126" mass="14513">MNERPLSPHLQVYRLPVTALLSITHRITGVALSIGVVFWVLFLMAVAQGETQYHLAQALLRSVPGRILLWLWLYALFFHLCHGVRHLIWDTVHGFERDTLRRHSYLEIAASIVLTLGLWLYTLGQD</sequence>